<name>A0A830EXG6_9EURY</name>
<comment type="caution">
    <text evidence="3">The sequence shown here is derived from an EMBL/GenBank/DDBJ whole genome shotgun (WGS) entry which is preliminary data.</text>
</comment>
<feature type="region of interest" description="Disordered" evidence="1">
    <location>
        <begin position="291"/>
        <end position="381"/>
    </location>
</feature>
<evidence type="ECO:0000313" key="3">
    <source>
        <dbReference type="EMBL" id="GGL34222.1"/>
    </source>
</evidence>
<evidence type="ECO:0000313" key="4">
    <source>
        <dbReference type="Proteomes" id="UP000628840"/>
    </source>
</evidence>
<feature type="transmembrane region" description="Helical" evidence="2">
    <location>
        <begin position="70"/>
        <end position="92"/>
    </location>
</feature>
<feature type="transmembrane region" description="Helical" evidence="2">
    <location>
        <begin position="214"/>
        <end position="235"/>
    </location>
</feature>
<dbReference type="Pfam" id="PF19590">
    <property type="entry name" value="TrbL_3"/>
    <property type="match status" value="1"/>
</dbReference>
<feature type="compositionally biased region" description="Basic residues" evidence="1">
    <location>
        <begin position="351"/>
        <end position="365"/>
    </location>
</feature>
<feature type="transmembrane region" description="Helical" evidence="2">
    <location>
        <begin position="145"/>
        <end position="173"/>
    </location>
</feature>
<keyword evidence="4" id="KW-1185">Reference proteome</keyword>
<reference evidence="3 4" key="1">
    <citation type="journal article" date="2019" name="Int. J. Syst. Evol. Microbiol.">
        <title>The Global Catalogue of Microorganisms (GCM) 10K type strain sequencing project: providing services to taxonomists for standard genome sequencing and annotation.</title>
        <authorList>
            <consortium name="The Broad Institute Genomics Platform"/>
            <consortium name="The Broad Institute Genome Sequencing Center for Infectious Disease"/>
            <person name="Wu L."/>
            <person name="Ma J."/>
        </authorList>
    </citation>
    <scope>NUCLEOTIDE SEQUENCE [LARGE SCALE GENOMIC DNA]</scope>
    <source>
        <strain evidence="3 4">JCM 19585</strain>
    </source>
</reference>
<evidence type="ECO:0000256" key="2">
    <source>
        <dbReference type="SAM" id="Phobius"/>
    </source>
</evidence>
<organism evidence="3 4">
    <name type="scientific">Halarchaeum grantii</name>
    <dbReference type="NCBI Taxonomy" id="1193105"/>
    <lineage>
        <taxon>Archaea</taxon>
        <taxon>Methanobacteriati</taxon>
        <taxon>Methanobacteriota</taxon>
        <taxon>Stenosarchaea group</taxon>
        <taxon>Halobacteria</taxon>
        <taxon>Halobacteriales</taxon>
        <taxon>Halobacteriaceae</taxon>
    </lineage>
</organism>
<accession>A0A830EXG6</accession>
<feature type="transmembrane region" description="Helical" evidence="2">
    <location>
        <begin position="247"/>
        <end position="268"/>
    </location>
</feature>
<feature type="transmembrane region" description="Helical" evidence="2">
    <location>
        <begin position="180"/>
        <end position="202"/>
    </location>
</feature>
<keyword evidence="2" id="KW-1133">Transmembrane helix</keyword>
<feature type="compositionally biased region" description="Polar residues" evidence="1">
    <location>
        <begin position="291"/>
        <end position="308"/>
    </location>
</feature>
<dbReference type="InterPro" id="IPR045782">
    <property type="entry name" value="TrbL_3"/>
</dbReference>
<keyword evidence="2" id="KW-0812">Transmembrane</keyword>
<proteinExistence type="predicted"/>
<protein>
    <recommendedName>
        <fullName evidence="5">Type IV secretion system protein TrbL</fullName>
    </recommendedName>
</protein>
<keyword evidence="2" id="KW-0472">Membrane</keyword>
<sequence length="381" mass="42176">MSALGDAIVEAIERFLQALFEPVTNLIQTHGNDLLAVVVGTPAPDRVFAPPTTQAWPAIYDYYWHDVVPIALLLWGLSVGLVIFLESTNYLFSSYHGAQLKRRAFAGLMGILAWWWLAALSLQFTNALTGAFVPDLSEISLFQTLSFSALGLLGLLISLSIDLVFFLLIGAIYFIRQLTLYLFVLMMPILIALWVPGVGPFAYVSRFVQRLAGFYVPFLLMPLPVAILLRLGGLLGESATFDADGVFLWLTALVIPIVAVLSPFVFVWQAGSLLFVGDRISHRVSRTRAQSRLSSNAARMGNAHNSGRNFVRGVRGSPPVRRDGQTLLASSRSHAAGARVARQRRALDRRRTSRTRSRSSRSRRGDHRDDDASTDDHSRNH</sequence>
<evidence type="ECO:0008006" key="5">
    <source>
        <dbReference type="Google" id="ProtNLM"/>
    </source>
</evidence>
<feature type="transmembrane region" description="Helical" evidence="2">
    <location>
        <begin position="104"/>
        <end position="125"/>
    </location>
</feature>
<dbReference type="AlphaFoldDB" id="A0A830EXG6"/>
<evidence type="ECO:0000256" key="1">
    <source>
        <dbReference type="SAM" id="MobiDB-lite"/>
    </source>
</evidence>
<gene>
    <name evidence="3" type="ORF">GCM10009037_17280</name>
</gene>
<dbReference type="OrthoDB" id="270253at2157"/>
<dbReference type="Proteomes" id="UP000628840">
    <property type="component" value="Unassembled WGS sequence"/>
</dbReference>
<feature type="compositionally biased region" description="Basic and acidic residues" evidence="1">
    <location>
        <begin position="366"/>
        <end position="381"/>
    </location>
</feature>
<dbReference type="RefSeq" id="WP_188882733.1">
    <property type="nucleotide sequence ID" value="NZ_BMPF01000002.1"/>
</dbReference>
<dbReference type="EMBL" id="BMPF01000002">
    <property type="protein sequence ID" value="GGL34222.1"/>
    <property type="molecule type" value="Genomic_DNA"/>
</dbReference>